<reference evidence="2 3" key="1">
    <citation type="submission" date="2019-09" db="EMBL/GenBank/DDBJ databases">
        <title>YIM 132548 draft genome.</title>
        <authorList>
            <person name="Jiang L."/>
        </authorList>
    </citation>
    <scope>NUCLEOTIDE SEQUENCE [LARGE SCALE GENOMIC DNA]</scope>
    <source>
        <strain evidence="2 3">YIM 132548</strain>
    </source>
</reference>
<dbReference type="RefSeq" id="WP_150960783.1">
    <property type="nucleotide sequence ID" value="NZ_VZZJ01000001.1"/>
</dbReference>
<proteinExistence type="predicted"/>
<evidence type="ECO:0000256" key="1">
    <source>
        <dbReference type="SAM" id="Phobius"/>
    </source>
</evidence>
<keyword evidence="1" id="KW-1133">Transmembrane helix</keyword>
<sequence>MRSQHRRTAEIIDRAASTTGAILTNTLYLTACYVVALLVSQVMLFDRDGIWFGAACPLHAAMTGTGACAAYVSSVHTLGDAVRYVALEMNLLAALSGLILALFALKAVSEAIRTRLNPSEATLRGTAALSGV</sequence>
<evidence type="ECO:0000313" key="2">
    <source>
        <dbReference type="EMBL" id="KAB1075989.1"/>
    </source>
</evidence>
<gene>
    <name evidence="2" type="ORF">F6X51_00120</name>
</gene>
<dbReference type="EMBL" id="VZZJ01000001">
    <property type="protein sequence ID" value="KAB1075989.1"/>
    <property type="molecule type" value="Genomic_DNA"/>
</dbReference>
<organism evidence="2 3">
    <name type="scientific">Methylobacterium planeticum</name>
    <dbReference type="NCBI Taxonomy" id="2615211"/>
    <lineage>
        <taxon>Bacteria</taxon>
        <taxon>Pseudomonadati</taxon>
        <taxon>Pseudomonadota</taxon>
        <taxon>Alphaproteobacteria</taxon>
        <taxon>Hyphomicrobiales</taxon>
        <taxon>Methylobacteriaceae</taxon>
        <taxon>Methylobacterium</taxon>
    </lineage>
</organism>
<feature type="transmembrane region" description="Helical" evidence="1">
    <location>
        <begin position="21"/>
        <end position="44"/>
    </location>
</feature>
<keyword evidence="1" id="KW-0472">Membrane</keyword>
<comment type="caution">
    <text evidence="2">The sequence shown here is derived from an EMBL/GenBank/DDBJ whole genome shotgun (WGS) entry which is preliminary data.</text>
</comment>
<protein>
    <submittedName>
        <fullName evidence="2">Uncharacterized protein</fullName>
    </submittedName>
</protein>
<dbReference type="Proteomes" id="UP000441523">
    <property type="component" value="Unassembled WGS sequence"/>
</dbReference>
<feature type="transmembrane region" description="Helical" evidence="1">
    <location>
        <begin position="84"/>
        <end position="105"/>
    </location>
</feature>
<evidence type="ECO:0000313" key="3">
    <source>
        <dbReference type="Proteomes" id="UP000441523"/>
    </source>
</evidence>
<dbReference type="AlphaFoldDB" id="A0A6N6MX37"/>
<accession>A0A6N6MX37</accession>
<name>A0A6N6MX37_9HYPH</name>
<keyword evidence="1" id="KW-0812">Transmembrane</keyword>
<keyword evidence="3" id="KW-1185">Reference proteome</keyword>